<evidence type="ECO:0000256" key="7">
    <source>
        <dbReference type="ARBA" id="ARBA00034247"/>
    </source>
</evidence>
<evidence type="ECO:0000256" key="5">
    <source>
        <dbReference type="ARBA" id="ARBA00022989"/>
    </source>
</evidence>
<dbReference type="PROSITE" id="PS50887">
    <property type="entry name" value="GGDEF"/>
    <property type="match status" value="1"/>
</dbReference>
<evidence type="ECO:0000256" key="6">
    <source>
        <dbReference type="ARBA" id="ARBA00023136"/>
    </source>
</evidence>
<evidence type="ECO:0000256" key="1">
    <source>
        <dbReference type="ARBA" id="ARBA00004651"/>
    </source>
</evidence>
<gene>
    <name evidence="10" type="ORF">LGQ03_06290</name>
</gene>
<comment type="subcellular location">
    <subcellularLocation>
        <location evidence="1">Cell membrane</location>
        <topology evidence="1">Multi-pass membrane protein</topology>
    </subcellularLocation>
</comment>
<keyword evidence="4 8" id="KW-0812">Transmembrane</keyword>
<evidence type="ECO:0000256" key="2">
    <source>
        <dbReference type="ARBA" id="ARBA00012528"/>
    </source>
</evidence>
<sequence length="375" mass="40147">MTELIRIFMTLFQPVGIALSMAYVYGLIARRKLDGVAVRPIMGLVLGLAAVTSMSSPVEISDGFLIDSRLVFVALAFAYFDVQGGIIALVIAGLTRFAIGGDGMTVGLTAMCSVAACGLKWSKFIRSRGVPNVAATLLLATVVAMHALIGLLLPQAARQIYMANIAPFSFVVQFVGTLALGLLLTRERLQIIRVQTLQTACQTDGLTGVLNRAAIREFVDGLNSRPQAPRGRALLLMDIDRFKIINDTYGHPVGDAVLVQFVQRTRDCLREGDLFSRIGGDEFSVLLPDTAAGTAEIIANRCRMAISGTALRVDDLTLDLTVSIGVSWTPLQASFDHHSASADHALYHAKRNGRNYTCVGSPLLVPAAVSLDATA</sequence>
<accession>A0ABS8BSX7</accession>
<evidence type="ECO:0000256" key="3">
    <source>
        <dbReference type="ARBA" id="ARBA00022475"/>
    </source>
</evidence>
<protein>
    <recommendedName>
        <fullName evidence="2">diguanylate cyclase</fullName>
        <ecNumber evidence="2">2.7.7.65</ecNumber>
    </recommendedName>
</protein>
<dbReference type="InterPro" id="IPR050469">
    <property type="entry name" value="Diguanylate_Cyclase"/>
</dbReference>
<evidence type="ECO:0000313" key="10">
    <source>
        <dbReference type="EMBL" id="MCB5198844.1"/>
    </source>
</evidence>
<feature type="transmembrane region" description="Helical" evidence="8">
    <location>
        <begin position="133"/>
        <end position="153"/>
    </location>
</feature>
<dbReference type="Pfam" id="PF00990">
    <property type="entry name" value="GGDEF"/>
    <property type="match status" value="1"/>
</dbReference>
<dbReference type="CDD" id="cd01949">
    <property type="entry name" value="GGDEF"/>
    <property type="match status" value="1"/>
</dbReference>
<dbReference type="Proteomes" id="UP001138961">
    <property type="component" value="Unassembled WGS sequence"/>
</dbReference>
<keyword evidence="3" id="KW-1003">Cell membrane</keyword>
<dbReference type="InterPro" id="IPR000160">
    <property type="entry name" value="GGDEF_dom"/>
</dbReference>
<evidence type="ECO:0000259" key="9">
    <source>
        <dbReference type="PROSITE" id="PS50887"/>
    </source>
</evidence>
<feature type="transmembrane region" description="Helical" evidence="8">
    <location>
        <begin position="70"/>
        <end position="92"/>
    </location>
</feature>
<name>A0ABS8BSX7_9RHOB</name>
<reference evidence="10" key="1">
    <citation type="submission" date="2021-10" db="EMBL/GenBank/DDBJ databases">
        <title>Loktanella gaetbuli sp. nov., isolated from a tidal flat.</title>
        <authorList>
            <person name="Park S."/>
            <person name="Yoon J.-H."/>
        </authorList>
    </citation>
    <scope>NUCLEOTIDE SEQUENCE</scope>
    <source>
        <strain evidence="10">TSTF-M6</strain>
    </source>
</reference>
<feature type="domain" description="GGDEF" evidence="9">
    <location>
        <begin position="230"/>
        <end position="362"/>
    </location>
</feature>
<dbReference type="GO" id="GO:0052621">
    <property type="term" value="F:diguanylate cyclase activity"/>
    <property type="evidence" value="ECO:0007669"/>
    <property type="project" value="UniProtKB-EC"/>
</dbReference>
<dbReference type="SMART" id="SM00267">
    <property type="entry name" value="GGDEF"/>
    <property type="match status" value="1"/>
</dbReference>
<keyword evidence="10" id="KW-0548">Nucleotidyltransferase</keyword>
<feature type="transmembrane region" description="Helical" evidence="8">
    <location>
        <begin position="165"/>
        <end position="184"/>
    </location>
</feature>
<feature type="transmembrane region" description="Helical" evidence="8">
    <location>
        <begin position="40"/>
        <end position="58"/>
    </location>
</feature>
<dbReference type="RefSeq" id="WP_226747710.1">
    <property type="nucleotide sequence ID" value="NZ_JAJATZ010000002.1"/>
</dbReference>
<organism evidence="10 11">
    <name type="scientific">Loktanella gaetbuli</name>
    <dbReference type="NCBI Taxonomy" id="2881335"/>
    <lineage>
        <taxon>Bacteria</taxon>
        <taxon>Pseudomonadati</taxon>
        <taxon>Pseudomonadota</taxon>
        <taxon>Alphaproteobacteria</taxon>
        <taxon>Rhodobacterales</taxon>
        <taxon>Roseobacteraceae</taxon>
        <taxon>Loktanella</taxon>
    </lineage>
</organism>
<dbReference type="PANTHER" id="PTHR45138:SF9">
    <property type="entry name" value="DIGUANYLATE CYCLASE DGCM-RELATED"/>
    <property type="match status" value="1"/>
</dbReference>
<dbReference type="Gene3D" id="3.30.70.270">
    <property type="match status" value="1"/>
</dbReference>
<dbReference type="InterPro" id="IPR029787">
    <property type="entry name" value="Nucleotide_cyclase"/>
</dbReference>
<dbReference type="NCBIfam" id="TIGR00254">
    <property type="entry name" value="GGDEF"/>
    <property type="match status" value="1"/>
</dbReference>
<dbReference type="SUPFAM" id="SSF55073">
    <property type="entry name" value="Nucleotide cyclase"/>
    <property type="match status" value="1"/>
</dbReference>
<keyword evidence="10" id="KW-0808">Transferase</keyword>
<feature type="transmembrane region" description="Helical" evidence="8">
    <location>
        <begin position="7"/>
        <end position="28"/>
    </location>
</feature>
<proteinExistence type="predicted"/>
<evidence type="ECO:0000256" key="4">
    <source>
        <dbReference type="ARBA" id="ARBA00022692"/>
    </source>
</evidence>
<keyword evidence="5 8" id="KW-1133">Transmembrane helix</keyword>
<feature type="transmembrane region" description="Helical" evidence="8">
    <location>
        <begin position="104"/>
        <end position="121"/>
    </location>
</feature>
<keyword evidence="6 8" id="KW-0472">Membrane</keyword>
<evidence type="ECO:0000256" key="8">
    <source>
        <dbReference type="SAM" id="Phobius"/>
    </source>
</evidence>
<comment type="caution">
    <text evidence="10">The sequence shown here is derived from an EMBL/GenBank/DDBJ whole genome shotgun (WGS) entry which is preliminary data.</text>
</comment>
<dbReference type="Pfam" id="PF07694">
    <property type="entry name" value="5TM-5TMR_LYT"/>
    <property type="match status" value="1"/>
</dbReference>
<dbReference type="EMBL" id="JAJATZ010000002">
    <property type="protein sequence ID" value="MCB5198844.1"/>
    <property type="molecule type" value="Genomic_DNA"/>
</dbReference>
<dbReference type="PANTHER" id="PTHR45138">
    <property type="entry name" value="REGULATORY COMPONENTS OF SENSORY TRANSDUCTION SYSTEM"/>
    <property type="match status" value="1"/>
</dbReference>
<keyword evidence="11" id="KW-1185">Reference proteome</keyword>
<dbReference type="InterPro" id="IPR011620">
    <property type="entry name" value="Sig_transdc_His_kinase_LytS_TM"/>
</dbReference>
<dbReference type="InterPro" id="IPR043128">
    <property type="entry name" value="Rev_trsase/Diguanyl_cyclase"/>
</dbReference>
<evidence type="ECO:0000313" key="11">
    <source>
        <dbReference type="Proteomes" id="UP001138961"/>
    </source>
</evidence>
<dbReference type="EC" id="2.7.7.65" evidence="2"/>
<comment type="catalytic activity">
    <reaction evidence="7">
        <text>2 GTP = 3',3'-c-di-GMP + 2 diphosphate</text>
        <dbReference type="Rhea" id="RHEA:24898"/>
        <dbReference type="ChEBI" id="CHEBI:33019"/>
        <dbReference type="ChEBI" id="CHEBI:37565"/>
        <dbReference type="ChEBI" id="CHEBI:58805"/>
        <dbReference type="EC" id="2.7.7.65"/>
    </reaction>
</comment>